<evidence type="ECO:0000256" key="1">
    <source>
        <dbReference type="SAM" id="Phobius"/>
    </source>
</evidence>
<evidence type="ECO:0000313" key="4">
    <source>
        <dbReference type="EMBL" id="SFV75203.1"/>
    </source>
</evidence>
<dbReference type="InterPro" id="IPR029016">
    <property type="entry name" value="GAF-like_dom_sf"/>
</dbReference>
<accession>A0A1W1D3K0</accession>
<feature type="domain" description="PelD GGDEF" evidence="2">
    <location>
        <begin position="336"/>
        <end position="429"/>
    </location>
</feature>
<keyword evidence="1" id="KW-1133">Transmembrane helix</keyword>
<name>A0A1W1D3K0_9ZZZZ</name>
<feature type="transmembrane region" description="Helical" evidence="1">
    <location>
        <begin position="26"/>
        <end position="45"/>
    </location>
</feature>
<organism evidence="4">
    <name type="scientific">hydrothermal vent metagenome</name>
    <dbReference type="NCBI Taxonomy" id="652676"/>
    <lineage>
        <taxon>unclassified sequences</taxon>
        <taxon>metagenomes</taxon>
        <taxon>ecological metagenomes</taxon>
    </lineage>
</organism>
<dbReference type="InterPro" id="IPR031583">
    <property type="entry name" value="PelD_GGDEF"/>
</dbReference>
<sequence length="450" mass="53394">MIKRYHHHRKKLVNAYGKLYKKIRKFSYIETIVLLALYFGFGYFVDPNDICMINGEVSYILILLSVITLFHGFENGVLAISVIAFMMWYFYDTFAYDEFLVTLLMTMIFSEFHFYWNKKIKIAEVETDYKTTKLQELAHAFYSLKISHDQLEKNYVVKPMSIRNSIEYILQKNLHIESEDKQKQYYINFLELLEKSFHVNSGFIIYKDDIFSKDILTVKNAKMVTTQDNTDTDIDSILQDSLVDRAIDRQIPIFISDEEGNPDMSSNEDSDFIAAFPAVLHNNIIATLVIRRMPFMFFNRENLTSIALLLSYFSMEQRNANTLREYNFLPLVQDRDFQYEYYRLYNIYDNYQVESALMVLRLESELRTVRVYETISHVLRSLDKVVQLRNGGFYYIIVMFPLNDKSAALGFYNRLLNTLQDAIDKKFDKMIFSIYENDLLNKYLREDYAS</sequence>
<keyword evidence="1" id="KW-0812">Transmembrane</keyword>
<dbReference type="AlphaFoldDB" id="A0A1W1D3K0"/>
<proteinExistence type="predicted"/>
<dbReference type="Pfam" id="PF16963">
    <property type="entry name" value="PelD_GGDEF"/>
    <property type="match status" value="1"/>
</dbReference>
<dbReference type="InterPro" id="IPR038367">
    <property type="entry name" value="PelD_GGDEF_sf"/>
</dbReference>
<dbReference type="EMBL" id="FPHP01000022">
    <property type="protein sequence ID" value="SFV75203.1"/>
    <property type="molecule type" value="Genomic_DNA"/>
</dbReference>
<reference evidence="4" key="1">
    <citation type="submission" date="2016-10" db="EMBL/GenBank/DDBJ databases">
        <authorList>
            <person name="de Groot N.N."/>
        </authorList>
    </citation>
    <scope>NUCLEOTIDE SEQUENCE</scope>
</reference>
<keyword evidence="1" id="KW-0472">Membrane</keyword>
<evidence type="ECO:0000259" key="2">
    <source>
        <dbReference type="Pfam" id="PF16963"/>
    </source>
</evidence>
<feature type="transmembrane region" description="Helical" evidence="1">
    <location>
        <begin position="57"/>
        <end position="90"/>
    </location>
</feature>
<dbReference type="Gene3D" id="3.30.450.40">
    <property type="match status" value="1"/>
</dbReference>
<protein>
    <submittedName>
        <fullName evidence="4">Extracellular Matrix protein PelD</fullName>
    </submittedName>
</protein>
<feature type="transmembrane region" description="Helical" evidence="1">
    <location>
        <begin position="99"/>
        <end position="116"/>
    </location>
</feature>
<evidence type="ECO:0000313" key="3">
    <source>
        <dbReference type="EMBL" id="SFV53514.1"/>
    </source>
</evidence>
<gene>
    <name evidence="4" type="ORF">MNB_SM-3-250</name>
    <name evidence="3" type="ORF">MNB_SM-7-931</name>
</gene>
<dbReference type="EMBL" id="FPHB01000022">
    <property type="protein sequence ID" value="SFV53514.1"/>
    <property type="molecule type" value="Genomic_DNA"/>
</dbReference>
<dbReference type="Gene3D" id="3.30.70.2880">
    <property type="match status" value="1"/>
</dbReference>